<dbReference type="OrthoDB" id="9809994at2"/>
<dbReference type="InterPro" id="IPR001647">
    <property type="entry name" value="HTH_TetR"/>
</dbReference>
<dbReference type="GO" id="GO:0000976">
    <property type="term" value="F:transcription cis-regulatory region binding"/>
    <property type="evidence" value="ECO:0007669"/>
    <property type="project" value="TreeGrafter"/>
</dbReference>
<dbReference type="Gene3D" id="1.10.357.10">
    <property type="entry name" value="Tetracycline Repressor, domain 2"/>
    <property type="match status" value="1"/>
</dbReference>
<dbReference type="SUPFAM" id="SSF46689">
    <property type="entry name" value="Homeodomain-like"/>
    <property type="match status" value="1"/>
</dbReference>
<evidence type="ECO:0000313" key="5">
    <source>
        <dbReference type="Proteomes" id="UP000192582"/>
    </source>
</evidence>
<dbReference type="SUPFAM" id="SSF48498">
    <property type="entry name" value="Tetracyclin repressor-like, C-terminal domain"/>
    <property type="match status" value="1"/>
</dbReference>
<dbReference type="Pfam" id="PF00440">
    <property type="entry name" value="TetR_N"/>
    <property type="match status" value="1"/>
</dbReference>
<evidence type="ECO:0000313" key="4">
    <source>
        <dbReference type="EMBL" id="SMB94733.1"/>
    </source>
</evidence>
<dbReference type="InterPro" id="IPR036271">
    <property type="entry name" value="Tet_transcr_reg_TetR-rel_C_sf"/>
</dbReference>
<proteinExistence type="predicted"/>
<keyword evidence="1 2" id="KW-0238">DNA-binding</keyword>
<evidence type="ECO:0000256" key="1">
    <source>
        <dbReference type="ARBA" id="ARBA00023125"/>
    </source>
</evidence>
<dbReference type="RefSeq" id="WP_084049765.1">
    <property type="nucleotide sequence ID" value="NZ_FWWU01000009.1"/>
</dbReference>
<organism evidence="4 5">
    <name type="scientific">Deinococcus hopiensis KR-140</name>
    <dbReference type="NCBI Taxonomy" id="695939"/>
    <lineage>
        <taxon>Bacteria</taxon>
        <taxon>Thermotogati</taxon>
        <taxon>Deinococcota</taxon>
        <taxon>Deinococci</taxon>
        <taxon>Deinococcales</taxon>
        <taxon>Deinococcaceae</taxon>
        <taxon>Deinococcus</taxon>
    </lineage>
</organism>
<sequence>MPRPAPHRDDTRSQTIRQAARTLFLRQGFAATTLDQVAAEASVSKATIYTRYRQKEELLQGVLDDFLRDWAAPPSGSPAAATIGDLRTGLQVLAEQAAAQLMRPEGLALVRMLIAEMNTQPELGELFVRTVPGPLLERVGALLASAQAAGLVRPAEPELAARAFVGPLMSFVMLGGLLAREPHPPTPQQLAAMVDLCLHGLLHFPAFHPAQEEPS</sequence>
<name>A0A1W1VN73_9DEIO</name>
<dbReference type="AlphaFoldDB" id="A0A1W1VN73"/>
<dbReference type="GO" id="GO:0003700">
    <property type="term" value="F:DNA-binding transcription factor activity"/>
    <property type="evidence" value="ECO:0007669"/>
    <property type="project" value="TreeGrafter"/>
</dbReference>
<dbReference type="PROSITE" id="PS50977">
    <property type="entry name" value="HTH_TETR_2"/>
    <property type="match status" value="1"/>
</dbReference>
<dbReference type="InterPro" id="IPR050109">
    <property type="entry name" value="HTH-type_TetR-like_transc_reg"/>
</dbReference>
<reference evidence="4 5" key="1">
    <citation type="submission" date="2017-04" db="EMBL/GenBank/DDBJ databases">
        <authorList>
            <person name="Afonso C.L."/>
            <person name="Miller P.J."/>
            <person name="Scott M.A."/>
            <person name="Spackman E."/>
            <person name="Goraichik I."/>
            <person name="Dimitrov K.M."/>
            <person name="Suarez D.L."/>
            <person name="Swayne D.E."/>
        </authorList>
    </citation>
    <scope>NUCLEOTIDE SEQUENCE [LARGE SCALE GENOMIC DNA]</scope>
    <source>
        <strain evidence="4 5">KR-140</strain>
    </source>
</reference>
<dbReference type="Proteomes" id="UP000192582">
    <property type="component" value="Unassembled WGS sequence"/>
</dbReference>
<dbReference type="EMBL" id="FWWU01000009">
    <property type="protein sequence ID" value="SMB94733.1"/>
    <property type="molecule type" value="Genomic_DNA"/>
</dbReference>
<dbReference type="Pfam" id="PF14246">
    <property type="entry name" value="TetR_C_7"/>
    <property type="match status" value="1"/>
</dbReference>
<dbReference type="STRING" id="695939.SAMN00790413_02506"/>
<dbReference type="InterPro" id="IPR009057">
    <property type="entry name" value="Homeodomain-like_sf"/>
</dbReference>
<feature type="DNA-binding region" description="H-T-H motif" evidence="2">
    <location>
        <begin position="33"/>
        <end position="52"/>
    </location>
</feature>
<gene>
    <name evidence="4" type="ORF">SAMN00790413_02506</name>
</gene>
<dbReference type="InterPro" id="IPR039536">
    <property type="entry name" value="TetR_C_Proteobacteria"/>
</dbReference>
<evidence type="ECO:0000256" key="2">
    <source>
        <dbReference type="PROSITE-ProRule" id="PRU00335"/>
    </source>
</evidence>
<dbReference type="PRINTS" id="PR00455">
    <property type="entry name" value="HTHTETR"/>
</dbReference>
<accession>A0A1W1VN73</accession>
<evidence type="ECO:0000259" key="3">
    <source>
        <dbReference type="PROSITE" id="PS50977"/>
    </source>
</evidence>
<dbReference type="PANTHER" id="PTHR30055:SF146">
    <property type="entry name" value="HTH-TYPE TRANSCRIPTIONAL DUAL REGULATOR CECR"/>
    <property type="match status" value="1"/>
</dbReference>
<protein>
    <submittedName>
        <fullName evidence="4">Transcriptional regulator, TetR family</fullName>
    </submittedName>
</protein>
<feature type="domain" description="HTH tetR-type" evidence="3">
    <location>
        <begin position="10"/>
        <end position="70"/>
    </location>
</feature>
<keyword evidence="5" id="KW-1185">Reference proteome</keyword>
<dbReference type="PANTHER" id="PTHR30055">
    <property type="entry name" value="HTH-TYPE TRANSCRIPTIONAL REGULATOR RUTR"/>
    <property type="match status" value="1"/>
</dbReference>